<dbReference type="Proteomes" id="UP000054477">
    <property type="component" value="Unassembled WGS sequence"/>
</dbReference>
<evidence type="ECO:0000313" key="6">
    <source>
        <dbReference type="EMBL" id="KIJ96934.1"/>
    </source>
</evidence>
<comment type="cofactor">
    <cofactor evidence="1">
        <name>FAD</name>
        <dbReference type="ChEBI" id="CHEBI:57692"/>
    </cofactor>
</comment>
<organism evidence="6 7">
    <name type="scientific">Laccaria amethystina LaAM-08-1</name>
    <dbReference type="NCBI Taxonomy" id="1095629"/>
    <lineage>
        <taxon>Eukaryota</taxon>
        <taxon>Fungi</taxon>
        <taxon>Dikarya</taxon>
        <taxon>Basidiomycota</taxon>
        <taxon>Agaricomycotina</taxon>
        <taxon>Agaricomycetes</taxon>
        <taxon>Agaricomycetidae</taxon>
        <taxon>Agaricales</taxon>
        <taxon>Agaricineae</taxon>
        <taxon>Hydnangiaceae</taxon>
        <taxon>Laccaria</taxon>
    </lineage>
</organism>
<dbReference type="InterPro" id="IPR036188">
    <property type="entry name" value="FAD/NAD-bd_sf"/>
</dbReference>
<dbReference type="PANTHER" id="PTHR42784">
    <property type="entry name" value="PYRANOSE 2-OXIDASE"/>
    <property type="match status" value="1"/>
</dbReference>
<accession>A0A0C9WL43</accession>
<evidence type="ECO:0000256" key="3">
    <source>
        <dbReference type="ARBA" id="ARBA00022630"/>
    </source>
</evidence>
<protein>
    <submittedName>
        <fullName evidence="6">Uncharacterized protein</fullName>
    </submittedName>
</protein>
<dbReference type="InterPro" id="IPR051473">
    <property type="entry name" value="P2Ox-like"/>
</dbReference>
<dbReference type="AlphaFoldDB" id="A0A0C9WL43"/>
<proteinExistence type="inferred from homology"/>
<evidence type="ECO:0000256" key="2">
    <source>
        <dbReference type="ARBA" id="ARBA00010790"/>
    </source>
</evidence>
<sequence>MTAHVNSKVLAVLDPHHVSSVMKSTSTFAGGYPVPGPQSPTVATAMNKDCFVDENTWRLIAENGEFDDIVVGSGFCALAYIDEALRLDPFRKILLLERGGFWLPDHFQNLPLPFQFVSHDVSETFPWELTSETVKGNLYLNGSSPFFGGRSSFWSIWSPHAIGKRASTDTDTVDPENEKTRDKFNLMDGFPKFMKEIAKKPHFYKDAERLLHVKPANKIEDPVYKSVLQKQFDRYLRSALDDGPVDIPGALCTEPARLATGVPIGLPTQGFRQFSVVGSLLSINEWQNKLARQNPPAGSPIMIATDVVIERFEVEGPGGKPTHARVLHTSRGPLTLRGGKTNVILATGAIPATTILLNSLDETLKIRARTSGPLLVNPTGKRITSHFRSQVKARFKPGDDWVQEDAEANVPQDVALQLVGDEALALPTDRPVVSASHLRGRDENNGNLQWHIQIHGTHIPVGYHGRGLSVEEKARLYSRLFTSLAPDNGDTLTPEQAENSDGYVLVSCSVLGEHPKGTPSQIELNQSNPDVTTNIRLHLDLHTTSSSALPKDSAIKLWKTMEESTYDPFGYPAK</sequence>
<dbReference type="GO" id="GO:0016491">
    <property type="term" value="F:oxidoreductase activity"/>
    <property type="evidence" value="ECO:0007669"/>
    <property type="project" value="UniProtKB-KW"/>
</dbReference>
<dbReference type="Gene3D" id="3.50.50.60">
    <property type="entry name" value="FAD/NAD(P)-binding domain"/>
    <property type="match status" value="1"/>
</dbReference>
<dbReference type="SUPFAM" id="SSF51905">
    <property type="entry name" value="FAD/NAD(P)-binding domain"/>
    <property type="match status" value="1"/>
</dbReference>
<evidence type="ECO:0000313" key="7">
    <source>
        <dbReference type="Proteomes" id="UP000054477"/>
    </source>
</evidence>
<reference evidence="6 7" key="1">
    <citation type="submission" date="2014-04" db="EMBL/GenBank/DDBJ databases">
        <authorList>
            <consortium name="DOE Joint Genome Institute"/>
            <person name="Kuo A."/>
            <person name="Kohler A."/>
            <person name="Nagy L.G."/>
            <person name="Floudas D."/>
            <person name="Copeland A."/>
            <person name="Barry K.W."/>
            <person name="Cichocki N."/>
            <person name="Veneault-Fourrey C."/>
            <person name="LaButti K."/>
            <person name="Lindquist E.A."/>
            <person name="Lipzen A."/>
            <person name="Lundell T."/>
            <person name="Morin E."/>
            <person name="Murat C."/>
            <person name="Sun H."/>
            <person name="Tunlid A."/>
            <person name="Henrissat B."/>
            <person name="Grigoriev I.V."/>
            <person name="Hibbett D.S."/>
            <person name="Martin F."/>
            <person name="Nordberg H.P."/>
            <person name="Cantor M.N."/>
            <person name="Hua S.X."/>
        </authorList>
    </citation>
    <scope>NUCLEOTIDE SEQUENCE [LARGE SCALE GENOMIC DNA]</scope>
    <source>
        <strain evidence="6 7">LaAM-08-1</strain>
    </source>
</reference>
<name>A0A0C9WL43_9AGAR</name>
<comment type="similarity">
    <text evidence="2">Belongs to the GMC oxidoreductase family.</text>
</comment>
<gene>
    <name evidence="6" type="ORF">K443DRAFT_269719</name>
</gene>
<dbReference type="PANTHER" id="PTHR42784:SF1">
    <property type="entry name" value="PYRANOSE 2-OXIDASE"/>
    <property type="match status" value="1"/>
</dbReference>
<dbReference type="EMBL" id="KN838706">
    <property type="protein sequence ID" value="KIJ96934.1"/>
    <property type="molecule type" value="Genomic_DNA"/>
</dbReference>
<reference evidence="7" key="2">
    <citation type="submission" date="2015-01" db="EMBL/GenBank/DDBJ databases">
        <title>Evolutionary Origins and Diversification of the Mycorrhizal Mutualists.</title>
        <authorList>
            <consortium name="DOE Joint Genome Institute"/>
            <consortium name="Mycorrhizal Genomics Consortium"/>
            <person name="Kohler A."/>
            <person name="Kuo A."/>
            <person name="Nagy L.G."/>
            <person name="Floudas D."/>
            <person name="Copeland A."/>
            <person name="Barry K.W."/>
            <person name="Cichocki N."/>
            <person name="Veneault-Fourrey C."/>
            <person name="LaButti K."/>
            <person name="Lindquist E.A."/>
            <person name="Lipzen A."/>
            <person name="Lundell T."/>
            <person name="Morin E."/>
            <person name="Murat C."/>
            <person name="Riley R."/>
            <person name="Ohm R."/>
            <person name="Sun H."/>
            <person name="Tunlid A."/>
            <person name="Henrissat B."/>
            <person name="Grigoriev I.V."/>
            <person name="Hibbett D.S."/>
            <person name="Martin F."/>
        </authorList>
    </citation>
    <scope>NUCLEOTIDE SEQUENCE [LARGE SCALE GENOMIC DNA]</scope>
    <source>
        <strain evidence="7">LaAM-08-1</strain>
    </source>
</reference>
<keyword evidence="3" id="KW-0285">Flavoprotein</keyword>
<keyword evidence="5" id="KW-0560">Oxidoreductase</keyword>
<evidence type="ECO:0000256" key="1">
    <source>
        <dbReference type="ARBA" id="ARBA00001974"/>
    </source>
</evidence>
<keyword evidence="7" id="KW-1185">Reference proteome</keyword>
<evidence type="ECO:0000256" key="4">
    <source>
        <dbReference type="ARBA" id="ARBA00022827"/>
    </source>
</evidence>
<evidence type="ECO:0000256" key="5">
    <source>
        <dbReference type="ARBA" id="ARBA00023002"/>
    </source>
</evidence>
<dbReference type="OrthoDB" id="167809at2759"/>
<dbReference type="HOGENOM" id="CLU_494175_0_0_1"/>
<keyword evidence="4" id="KW-0274">FAD</keyword>